<reference evidence="1 2" key="1">
    <citation type="submission" date="2020-05" db="EMBL/GenBank/DDBJ databases">
        <title>Strain PA2F3 complete genome.</title>
        <authorList>
            <person name="Kim Y.-S."/>
            <person name="Kim S.-J."/>
            <person name="Jung H.-k."/>
            <person name="Kim S.-E."/>
            <person name="Kim K.-H."/>
        </authorList>
    </citation>
    <scope>NUCLEOTIDE SEQUENCE [LARGE SCALE GENOMIC DNA]</scope>
    <source>
        <strain evidence="1 2">PA2F3</strain>
    </source>
</reference>
<evidence type="ECO:0000313" key="1">
    <source>
        <dbReference type="EMBL" id="QKJ18721.1"/>
    </source>
</evidence>
<dbReference type="RefSeq" id="WP_172989162.1">
    <property type="nucleotide sequence ID" value="NZ_CP054038.1"/>
</dbReference>
<evidence type="ECO:0000313" key="2">
    <source>
        <dbReference type="Proteomes" id="UP000502498"/>
    </source>
</evidence>
<dbReference type="Proteomes" id="UP000502498">
    <property type="component" value="Chromosome"/>
</dbReference>
<proteinExistence type="predicted"/>
<organism evidence="1 2">
    <name type="scientific">Microbacterium hominis</name>
    <dbReference type="NCBI Taxonomy" id="162426"/>
    <lineage>
        <taxon>Bacteria</taxon>
        <taxon>Bacillati</taxon>
        <taxon>Actinomycetota</taxon>
        <taxon>Actinomycetes</taxon>
        <taxon>Micrococcales</taxon>
        <taxon>Microbacteriaceae</taxon>
        <taxon>Microbacterium</taxon>
    </lineage>
</organism>
<protein>
    <submittedName>
        <fullName evidence="1">Uncharacterized protein</fullName>
    </submittedName>
</protein>
<gene>
    <name evidence="1" type="ORF">HQM25_04515</name>
</gene>
<sequence>MSTIDLAVVLEDLAYAVAEHGTAAHRGELEFLAVEAHDDAPAAADALVDWTANEVTRLRAFGLVHGAILRQMHADRSMETSMRRVSELYRLAA</sequence>
<dbReference type="EMBL" id="CP054038">
    <property type="protein sequence ID" value="QKJ18721.1"/>
    <property type="molecule type" value="Genomic_DNA"/>
</dbReference>
<dbReference type="AlphaFoldDB" id="A0A7D4TFP8"/>
<accession>A0A7D4TFP8</accession>
<name>A0A7D4TFP8_9MICO</name>